<dbReference type="OrthoDB" id="9804721at2"/>
<sequence length="279" mass="30043">MIPKTISTAFLSSSETRWLAPAAARLCRHFDAHLVGVHGLGPLLPMGGDLVSDPVILPEMLEWQSQEAEAIRETFEAALKAEDIAGEFRSPADDGDAREDFLIDGCRSADVILSAHIPRQGGRANDIRLQEQLIRQAGRPVVVMDEALPLPGPAQHLLIGVSCTRESMRAAHDALYLAAGGARIDLLSVSSSQFERRASRDLREDLASALDRRGYNVTVLEASAPTGEIGKELMRVALERGADLVAVGAFGHSKLFDFVIGAVTSMLLETISVPVLFAK</sequence>
<dbReference type="eggNOG" id="COG0589">
    <property type="taxonomic scope" value="Bacteria"/>
</dbReference>
<reference evidence="2 3" key="2">
    <citation type="journal article" date="2015" name="Antonie Van Leeuwenhoek">
        <title>Thioclava indica sp. nov., isolated from surface seawater of the Indian Ocean.</title>
        <authorList>
            <person name="Liu Y."/>
            <person name="Lai Q."/>
            <person name="Du J."/>
            <person name="Xu H."/>
            <person name="Jiang L."/>
            <person name="Shao Z."/>
        </authorList>
    </citation>
    <scope>NUCLEOTIDE SEQUENCE [LARGE SCALE GENOMIC DNA]</scope>
    <source>
        <strain evidence="2 3">13D2W-2</strain>
    </source>
</reference>
<dbReference type="InterPro" id="IPR006016">
    <property type="entry name" value="UspA"/>
</dbReference>
<keyword evidence="3" id="KW-1185">Reference proteome</keyword>
<evidence type="ECO:0000313" key="2">
    <source>
        <dbReference type="EMBL" id="KFE33884.1"/>
    </source>
</evidence>
<dbReference type="STRING" id="1317124.DW2_15500"/>
<protein>
    <submittedName>
        <fullName evidence="2">Universal stress protein</fullName>
    </submittedName>
</protein>
<reference evidence="3" key="1">
    <citation type="submission" date="2013-04" db="EMBL/GenBank/DDBJ databases">
        <title>Thioclava sp. 13D2W-2 Genome Sequencing.</title>
        <authorList>
            <person name="Lai Q."/>
            <person name="Li G."/>
            <person name="Shao Z."/>
        </authorList>
    </citation>
    <scope>NUCLEOTIDE SEQUENCE [LARGE SCALE GENOMIC DNA]</scope>
    <source>
        <strain evidence="3">13D2W-2</strain>
    </source>
</reference>
<comment type="caution">
    <text evidence="2">The sequence shown here is derived from an EMBL/GenBank/DDBJ whole genome shotgun (WGS) entry which is preliminary data.</text>
</comment>
<dbReference type="AlphaFoldDB" id="A0A085TT37"/>
<dbReference type="PATRIC" id="fig|1317124.6.peg.3115"/>
<dbReference type="Gene3D" id="3.40.50.12370">
    <property type="match status" value="1"/>
</dbReference>
<name>A0A085TT37_9RHOB</name>
<dbReference type="SUPFAM" id="SSF52402">
    <property type="entry name" value="Adenine nucleotide alpha hydrolases-like"/>
    <property type="match status" value="2"/>
</dbReference>
<dbReference type="CDD" id="cd00293">
    <property type="entry name" value="USP-like"/>
    <property type="match status" value="1"/>
</dbReference>
<dbReference type="RefSeq" id="WP_038147972.1">
    <property type="nucleotide sequence ID" value="NZ_AQRC01000014.1"/>
</dbReference>
<proteinExistence type="predicted"/>
<organism evidence="2 3">
    <name type="scientific">Thioclava atlantica</name>
    <dbReference type="NCBI Taxonomy" id="1317124"/>
    <lineage>
        <taxon>Bacteria</taxon>
        <taxon>Pseudomonadati</taxon>
        <taxon>Pseudomonadota</taxon>
        <taxon>Alphaproteobacteria</taxon>
        <taxon>Rhodobacterales</taxon>
        <taxon>Paracoccaceae</taxon>
        <taxon>Thioclava</taxon>
    </lineage>
</organism>
<gene>
    <name evidence="2" type="ORF">DW2_15500</name>
</gene>
<feature type="domain" description="UspA" evidence="1">
    <location>
        <begin position="155"/>
        <end position="278"/>
    </location>
</feature>
<dbReference type="Proteomes" id="UP000028607">
    <property type="component" value="Unassembled WGS sequence"/>
</dbReference>
<dbReference type="EMBL" id="AQRC01000014">
    <property type="protein sequence ID" value="KFE33884.1"/>
    <property type="molecule type" value="Genomic_DNA"/>
</dbReference>
<accession>A0A085TT37</accession>
<dbReference type="Pfam" id="PF00582">
    <property type="entry name" value="Usp"/>
    <property type="match status" value="1"/>
</dbReference>
<evidence type="ECO:0000313" key="3">
    <source>
        <dbReference type="Proteomes" id="UP000028607"/>
    </source>
</evidence>
<evidence type="ECO:0000259" key="1">
    <source>
        <dbReference type="Pfam" id="PF00582"/>
    </source>
</evidence>